<reference evidence="1 2" key="1">
    <citation type="submission" date="2020-11" db="EMBL/GenBank/DDBJ databases">
        <authorList>
            <person name="Wallbank WR R."/>
            <person name="Pardo Diaz C."/>
            <person name="Kozak K."/>
            <person name="Martin S."/>
            <person name="Jiggins C."/>
            <person name="Moest M."/>
            <person name="Warren A I."/>
            <person name="Generalovic N T."/>
            <person name="Byers J.R.P. K."/>
            <person name="Montejo-Kovacevich G."/>
            <person name="Yen C E."/>
        </authorList>
    </citation>
    <scope>NUCLEOTIDE SEQUENCE [LARGE SCALE GENOMIC DNA]</scope>
</reference>
<dbReference type="AlphaFoldDB" id="A0A7R8UYX5"/>
<keyword evidence="2" id="KW-1185">Reference proteome</keyword>
<organism evidence="1 2">
    <name type="scientific">Hermetia illucens</name>
    <name type="common">Black soldier fly</name>
    <dbReference type="NCBI Taxonomy" id="343691"/>
    <lineage>
        <taxon>Eukaryota</taxon>
        <taxon>Metazoa</taxon>
        <taxon>Ecdysozoa</taxon>
        <taxon>Arthropoda</taxon>
        <taxon>Hexapoda</taxon>
        <taxon>Insecta</taxon>
        <taxon>Pterygota</taxon>
        <taxon>Neoptera</taxon>
        <taxon>Endopterygota</taxon>
        <taxon>Diptera</taxon>
        <taxon>Brachycera</taxon>
        <taxon>Stratiomyomorpha</taxon>
        <taxon>Stratiomyidae</taxon>
        <taxon>Hermetiinae</taxon>
        <taxon>Hermetia</taxon>
    </lineage>
</organism>
<name>A0A7R8UYX5_HERIL</name>
<evidence type="ECO:0000313" key="1">
    <source>
        <dbReference type="EMBL" id="CAD7089562.1"/>
    </source>
</evidence>
<evidence type="ECO:0000313" key="2">
    <source>
        <dbReference type="Proteomes" id="UP000594454"/>
    </source>
</evidence>
<accession>A0A7R8UYX5</accession>
<proteinExistence type="predicted"/>
<gene>
    <name evidence="1" type="ORF">HERILL_LOCUS12103</name>
</gene>
<dbReference type="InParanoid" id="A0A7R8UYX5"/>
<dbReference type="EMBL" id="LR899012">
    <property type="protein sequence ID" value="CAD7089562.1"/>
    <property type="molecule type" value="Genomic_DNA"/>
</dbReference>
<dbReference type="Proteomes" id="UP000594454">
    <property type="component" value="Chromosome 4"/>
</dbReference>
<protein>
    <submittedName>
        <fullName evidence="1">Uncharacterized protein</fullName>
    </submittedName>
</protein>
<sequence>MKEIEESVRASRTQCLGCVGKKVLSEYIETQNQDHDLNERTRAAIRVIAGAEVEAEARLYAQLDEEMPGDLSMTLERERVVACCRIGGAQTTTIEVRAA</sequence>